<accession>X1CT27</accession>
<evidence type="ECO:0000313" key="3">
    <source>
        <dbReference type="EMBL" id="GAG99253.1"/>
    </source>
</evidence>
<dbReference type="GO" id="GO:0003735">
    <property type="term" value="F:structural constituent of ribosome"/>
    <property type="evidence" value="ECO:0007669"/>
    <property type="project" value="InterPro"/>
</dbReference>
<dbReference type="Pfam" id="PF01015">
    <property type="entry name" value="Ribosomal_S3Ae"/>
    <property type="match status" value="1"/>
</dbReference>
<proteinExistence type="predicted"/>
<sequence length="112" mass="13477">MSSKGKRERKKADTWKEKIWYDVYAPKSFKNQYIGKIVGKNPDFILNRTIETLLYDFTGDFHDITTILRFRVIKVEGNRCETYLVEHQLTKDFIRFIFIFNILNISYCKKSH</sequence>
<keyword evidence="1" id="KW-0689">Ribosomal protein</keyword>
<dbReference type="InterPro" id="IPR001593">
    <property type="entry name" value="Ribosomal_eS1"/>
</dbReference>
<reference evidence="3" key="1">
    <citation type="journal article" date="2014" name="Front. Microbiol.">
        <title>High frequency of phylogenetically diverse reductive dehalogenase-homologous genes in deep subseafloor sedimentary metagenomes.</title>
        <authorList>
            <person name="Kawai M."/>
            <person name="Futagami T."/>
            <person name="Toyoda A."/>
            <person name="Takaki Y."/>
            <person name="Nishi S."/>
            <person name="Hori S."/>
            <person name="Arai W."/>
            <person name="Tsubouchi T."/>
            <person name="Morono Y."/>
            <person name="Uchiyama I."/>
            <person name="Ito T."/>
            <person name="Fujiyama A."/>
            <person name="Inagaki F."/>
            <person name="Takami H."/>
        </authorList>
    </citation>
    <scope>NUCLEOTIDE SEQUENCE</scope>
    <source>
        <strain evidence="3">Expedition CK06-06</strain>
    </source>
</reference>
<dbReference type="SMART" id="SM01397">
    <property type="entry name" value="Ribosomal_S3Ae"/>
    <property type="match status" value="1"/>
</dbReference>
<dbReference type="AlphaFoldDB" id="X1CT27"/>
<evidence type="ECO:0008006" key="4">
    <source>
        <dbReference type="Google" id="ProtNLM"/>
    </source>
</evidence>
<name>X1CT27_9ZZZZ</name>
<comment type="caution">
    <text evidence="3">The sequence shown here is derived from an EMBL/GenBank/DDBJ whole genome shotgun (WGS) entry which is preliminary data.</text>
</comment>
<evidence type="ECO:0000256" key="1">
    <source>
        <dbReference type="ARBA" id="ARBA00022980"/>
    </source>
</evidence>
<keyword evidence="2" id="KW-0687">Ribonucleoprotein</keyword>
<dbReference type="GO" id="GO:0006412">
    <property type="term" value="P:translation"/>
    <property type="evidence" value="ECO:0007669"/>
    <property type="project" value="InterPro"/>
</dbReference>
<dbReference type="GO" id="GO:0005840">
    <property type="term" value="C:ribosome"/>
    <property type="evidence" value="ECO:0007669"/>
    <property type="project" value="UniProtKB-KW"/>
</dbReference>
<dbReference type="EMBL" id="BART01027947">
    <property type="protein sequence ID" value="GAG99253.1"/>
    <property type="molecule type" value="Genomic_DNA"/>
</dbReference>
<organism evidence="3">
    <name type="scientific">marine sediment metagenome</name>
    <dbReference type="NCBI Taxonomy" id="412755"/>
    <lineage>
        <taxon>unclassified sequences</taxon>
        <taxon>metagenomes</taxon>
        <taxon>ecological metagenomes</taxon>
    </lineage>
</organism>
<dbReference type="GO" id="GO:1990904">
    <property type="term" value="C:ribonucleoprotein complex"/>
    <property type="evidence" value="ECO:0007669"/>
    <property type="project" value="UniProtKB-KW"/>
</dbReference>
<gene>
    <name evidence="3" type="ORF">S01H4_49413</name>
</gene>
<protein>
    <recommendedName>
        <fullName evidence="4">30S ribosomal protein S3ae</fullName>
    </recommendedName>
</protein>
<evidence type="ECO:0000256" key="2">
    <source>
        <dbReference type="ARBA" id="ARBA00023274"/>
    </source>
</evidence>